<dbReference type="PATRIC" id="fig|1139219.3.peg.808"/>
<evidence type="ECO:0000256" key="2">
    <source>
        <dbReference type="ARBA" id="ARBA00012104"/>
    </source>
</evidence>
<evidence type="ECO:0000256" key="6">
    <source>
        <dbReference type="ARBA" id="ARBA00022777"/>
    </source>
</evidence>
<dbReference type="Pfam" id="PF08543">
    <property type="entry name" value="Phos_pyr_kin"/>
    <property type="match status" value="1"/>
</dbReference>
<evidence type="ECO:0000256" key="10">
    <source>
        <dbReference type="ARBA" id="ARBA00042348"/>
    </source>
</evidence>
<comment type="caution">
    <text evidence="15">The sequence shown here is derived from an EMBL/GenBank/DDBJ whole genome shotgun (WGS) entry which is preliminary data.</text>
</comment>
<dbReference type="OrthoDB" id="9810880at2"/>
<dbReference type="GO" id="GO:0005829">
    <property type="term" value="C:cytosol"/>
    <property type="evidence" value="ECO:0007669"/>
    <property type="project" value="TreeGrafter"/>
</dbReference>
<feature type="domain" description="Pyridoxamine kinase/Phosphomethylpyrimidine kinase" evidence="14">
    <location>
        <begin position="12"/>
        <end position="255"/>
    </location>
</feature>
<keyword evidence="8" id="KW-0460">Magnesium</keyword>
<evidence type="ECO:0000256" key="13">
    <source>
        <dbReference type="ARBA" id="ARBA00049293"/>
    </source>
</evidence>
<evidence type="ECO:0000256" key="12">
    <source>
        <dbReference type="ARBA" id="ARBA00042531"/>
    </source>
</evidence>
<dbReference type="eggNOG" id="COG0351">
    <property type="taxonomic scope" value="Bacteria"/>
</dbReference>
<evidence type="ECO:0000313" key="15">
    <source>
        <dbReference type="EMBL" id="EOT43483.1"/>
    </source>
</evidence>
<evidence type="ECO:0000256" key="5">
    <source>
        <dbReference type="ARBA" id="ARBA00022741"/>
    </source>
</evidence>
<keyword evidence="16" id="KW-1185">Reference proteome</keyword>
<dbReference type="EMBL" id="AHYR01000003">
    <property type="protein sequence ID" value="EOT43483.1"/>
    <property type="molecule type" value="Genomic_DNA"/>
</dbReference>
<comment type="catalytic activity">
    <reaction evidence="13">
        <text>pyridoxal + ATP = pyridoxal 5'-phosphate + ADP + H(+)</text>
        <dbReference type="Rhea" id="RHEA:10224"/>
        <dbReference type="ChEBI" id="CHEBI:15378"/>
        <dbReference type="ChEBI" id="CHEBI:17310"/>
        <dbReference type="ChEBI" id="CHEBI:30616"/>
        <dbReference type="ChEBI" id="CHEBI:456216"/>
        <dbReference type="ChEBI" id="CHEBI:597326"/>
        <dbReference type="EC" id="2.7.1.35"/>
    </reaction>
</comment>
<dbReference type="PANTHER" id="PTHR20858:SF19">
    <property type="entry name" value="PYRIDOXINE KINASE"/>
    <property type="match status" value="1"/>
</dbReference>
<keyword evidence="4" id="KW-0479">Metal-binding</keyword>
<dbReference type="EC" id="2.7.1.35" evidence="2"/>
<proteinExistence type="inferred from homology"/>
<evidence type="ECO:0000256" key="8">
    <source>
        <dbReference type="ARBA" id="ARBA00022842"/>
    </source>
</evidence>
<dbReference type="STRING" id="44009.RV01_GL000033"/>
<dbReference type="GO" id="GO:0009228">
    <property type="term" value="P:thiamine biosynthetic process"/>
    <property type="evidence" value="ECO:0007669"/>
    <property type="project" value="InterPro"/>
</dbReference>
<evidence type="ECO:0000256" key="7">
    <source>
        <dbReference type="ARBA" id="ARBA00022840"/>
    </source>
</evidence>
<evidence type="ECO:0000256" key="11">
    <source>
        <dbReference type="ARBA" id="ARBA00042396"/>
    </source>
</evidence>
<protein>
    <recommendedName>
        <fullName evidence="2">pyridoxal kinase</fullName>
        <ecNumber evidence="2">2.7.1.35</ecNumber>
    </recommendedName>
    <alternativeName>
        <fullName evidence="10">PN/PL/PM kinase</fullName>
    </alternativeName>
    <alternativeName>
        <fullName evidence="11">Pyridoxal kinase</fullName>
    </alternativeName>
    <alternativeName>
        <fullName evidence="9">Pyridoxamine kinase</fullName>
    </alternativeName>
    <alternativeName>
        <fullName evidence="12">Vitamin B6 kinase</fullName>
    </alternativeName>
</protein>
<keyword evidence="7" id="KW-0067">ATP-binding</keyword>
<dbReference type="CDD" id="cd01169">
    <property type="entry name" value="HMPP_kinase"/>
    <property type="match status" value="1"/>
</dbReference>
<organism evidence="15 16">
    <name type="scientific">Enterococcus dispar ATCC 51266</name>
    <dbReference type="NCBI Taxonomy" id="1139219"/>
    <lineage>
        <taxon>Bacteria</taxon>
        <taxon>Bacillati</taxon>
        <taxon>Bacillota</taxon>
        <taxon>Bacilli</taxon>
        <taxon>Lactobacillales</taxon>
        <taxon>Enterococcaceae</taxon>
        <taxon>Enterococcus</taxon>
    </lineage>
</organism>
<keyword evidence="3" id="KW-0808">Transferase</keyword>
<evidence type="ECO:0000256" key="1">
    <source>
        <dbReference type="ARBA" id="ARBA00009879"/>
    </source>
</evidence>
<dbReference type="InterPro" id="IPR004399">
    <property type="entry name" value="HMP/HMP-P_kinase_dom"/>
</dbReference>
<dbReference type="AlphaFoldDB" id="S0KTN0"/>
<dbReference type="RefSeq" id="WP_016172021.1">
    <property type="nucleotide sequence ID" value="NZ_ASWK01000001.1"/>
</dbReference>
<dbReference type="SUPFAM" id="SSF53613">
    <property type="entry name" value="Ribokinase-like"/>
    <property type="match status" value="1"/>
</dbReference>
<accession>S0KTN0</accession>
<comment type="similarity">
    <text evidence="1">Belongs to the ThiD family.</text>
</comment>
<dbReference type="InterPro" id="IPR029056">
    <property type="entry name" value="Ribokinase-like"/>
</dbReference>
<dbReference type="Proteomes" id="UP000014127">
    <property type="component" value="Unassembled WGS sequence"/>
</dbReference>
<sequence>MTKIVLTIGGSDPFAGGGIQTDLKTFSDHQTFGMSVLTSIVTFSGNCLSVHLVDKEVFAAQLKSIQDVSFAAIKIGLIANPVFIPLIKEFLRGRPDIPVVLDPVLAFKEGDLKLKKAVVAGMQTDLAPFVTIITPNLVEAETLLNKKITTLAEMQAAVTTLQKAFNTAVLLKGGSRLAGEDAVDILSLSHGELRHFTTKKINTQSINGAGCSLSSAIAARLSENAELDEAVKKAKNYVYQSIQKGIMVTKEFGSVYYERNIK</sequence>
<evidence type="ECO:0000256" key="9">
    <source>
        <dbReference type="ARBA" id="ARBA00042307"/>
    </source>
</evidence>
<dbReference type="Gene3D" id="3.40.1190.20">
    <property type="match status" value="1"/>
</dbReference>
<dbReference type="GO" id="GO:0046872">
    <property type="term" value="F:metal ion binding"/>
    <property type="evidence" value="ECO:0007669"/>
    <property type="project" value="UniProtKB-KW"/>
</dbReference>
<dbReference type="GO" id="GO:0008972">
    <property type="term" value="F:phosphomethylpyrimidine kinase activity"/>
    <property type="evidence" value="ECO:0007669"/>
    <property type="project" value="InterPro"/>
</dbReference>
<evidence type="ECO:0000256" key="4">
    <source>
        <dbReference type="ARBA" id="ARBA00022723"/>
    </source>
</evidence>
<dbReference type="PANTHER" id="PTHR20858">
    <property type="entry name" value="PHOSPHOMETHYLPYRIMIDINE KINASE"/>
    <property type="match status" value="1"/>
</dbReference>
<dbReference type="GO" id="GO:0008478">
    <property type="term" value="F:pyridoxal kinase activity"/>
    <property type="evidence" value="ECO:0007669"/>
    <property type="project" value="UniProtKB-EC"/>
</dbReference>
<dbReference type="GO" id="GO:0008902">
    <property type="term" value="F:hydroxymethylpyrimidine kinase activity"/>
    <property type="evidence" value="ECO:0007669"/>
    <property type="project" value="TreeGrafter"/>
</dbReference>
<gene>
    <name evidence="15" type="ORF">OMK_00838</name>
</gene>
<reference evidence="15 16" key="1">
    <citation type="submission" date="2013-03" db="EMBL/GenBank/DDBJ databases">
        <title>The Genome Sequence of Enterococcus dispar ATCC_51266 (Illumina only assembly).</title>
        <authorList>
            <consortium name="The Broad Institute Genomics Platform"/>
            <consortium name="The Broad Institute Genome Sequencing Center for Infectious Disease"/>
            <person name="Earl A."/>
            <person name="Russ C."/>
            <person name="Gilmore M."/>
            <person name="Surin D."/>
            <person name="Walker B."/>
            <person name="Young S."/>
            <person name="Zeng Q."/>
            <person name="Gargeya S."/>
            <person name="Fitzgerald M."/>
            <person name="Haas B."/>
            <person name="Abouelleil A."/>
            <person name="Allen A.W."/>
            <person name="Alvarado L."/>
            <person name="Arachchi H.M."/>
            <person name="Berlin A.M."/>
            <person name="Chapman S.B."/>
            <person name="Gainer-Dewar J."/>
            <person name="Goldberg J."/>
            <person name="Griggs A."/>
            <person name="Gujja S."/>
            <person name="Hansen M."/>
            <person name="Howarth C."/>
            <person name="Imamovic A."/>
            <person name="Ireland A."/>
            <person name="Larimer J."/>
            <person name="McCowan C."/>
            <person name="Murphy C."/>
            <person name="Pearson M."/>
            <person name="Poon T.W."/>
            <person name="Priest M."/>
            <person name="Roberts A."/>
            <person name="Saif S."/>
            <person name="Shea T."/>
            <person name="Sisk P."/>
            <person name="Sykes S."/>
            <person name="Wortman J."/>
            <person name="Nusbaum C."/>
            <person name="Birren B."/>
        </authorList>
    </citation>
    <scope>NUCLEOTIDE SEQUENCE [LARGE SCALE GENOMIC DNA]</scope>
    <source>
        <strain evidence="15 16">ATCC 51266</strain>
    </source>
</reference>
<evidence type="ECO:0000259" key="14">
    <source>
        <dbReference type="Pfam" id="PF08543"/>
    </source>
</evidence>
<dbReference type="HOGENOM" id="CLU_020520_0_0_9"/>
<evidence type="ECO:0000313" key="16">
    <source>
        <dbReference type="Proteomes" id="UP000014127"/>
    </source>
</evidence>
<dbReference type="GO" id="GO:0005524">
    <property type="term" value="F:ATP binding"/>
    <property type="evidence" value="ECO:0007669"/>
    <property type="project" value="UniProtKB-KW"/>
</dbReference>
<dbReference type="InterPro" id="IPR013749">
    <property type="entry name" value="PM/HMP-P_kinase-1"/>
</dbReference>
<keyword evidence="6 15" id="KW-0418">Kinase</keyword>
<keyword evidence="5" id="KW-0547">Nucleotide-binding</keyword>
<name>S0KTN0_9ENTE</name>
<evidence type="ECO:0000256" key="3">
    <source>
        <dbReference type="ARBA" id="ARBA00022679"/>
    </source>
</evidence>